<comment type="caution">
    <text evidence="1">The sequence shown here is derived from an EMBL/GenBank/DDBJ whole genome shotgun (WGS) entry which is preliminary data.</text>
</comment>
<proteinExistence type="predicted"/>
<sequence>MYTAEEENGQECILKRETTLKIQIEIQERALKDEREKALGKVKLILEEIFHWSKNHTFGINGTLETFN</sequence>
<gene>
    <name evidence="1" type="ORF">P7K49_031006</name>
</gene>
<dbReference type="Proteomes" id="UP001266305">
    <property type="component" value="Unassembled WGS sequence"/>
</dbReference>
<protein>
    <submittedName>
        <fullName evidence="1">Uncharacterized protein</fullName>
    </submittedName>
</protein>
<reference evidence="1 2" key="1">
    <citation type="submission" date="2023-05" db="EMBL/GenBank/DDBJ databases">
        <title>B98-5 Cell Line De Novo Hybrid Assembly: An Optical Mapping Approach.</title>
        <authorList>
            <person name="Kananen K."/>
            <person name="Auerbach J.A."/>
            <person name="Kautto E."/>
            <person name="Blachly J.S."/>
        </authorList>
    </citation>
    <scope>NUCLEOTIDE SEQUENCE [LARGE SCALE GENOMIC DNA]</scope>
    <source>
        <strain evidence="1">B95-8</strain>
        <tissue evidence="1">Cell line</tissue>
    </source>
</reference>
<evidence type="ECO:0000313" key="1">
    <source>
        <dbReference type="EMBL" id="KAK2091722.1"/>
    </source>
</evidence>
<evidence type="ECO:0000313" key="2">
    <source>
        <dbReference type="Proteomes" id="UP001266305"/>
    </source>
</evidence>
<accession>A0ABQ9U3S5</accession>
<keyword evidence="2" id="KW-1185">Reference proteome</keyword>
<organism evidence="1 2">
    <name type="scientific">Saguinus oedipus</name>
    <name type="common">Cotton-top tamarin</name>
    <name type="synonym">Oedipomidas oedipus</name>
    <dbReference type="NCBI Taxonomy" id="9490"/>
    <lineage>
        <taxon>Eukaryota</taxon>
        <taxon>Metazoa</taxon>
        <taxon>Chordata</taxon>
        <taxon>Craniata</taxon>
        <taxon>Vertebrata</taxon>
        <taxon>Euteleostomi</taxon>
        <taxon>Mammalia</taxon>
        <taxon>Eutheria</taxon>
        <taxon>Euarchontoglires</taxon>
        <taxon>Primates</taxon>
        <taxon>Haplorrhini</taxon>
        <taxon>Platyrrhini</taxon>
        <taxon>Cebidae</taxon>
        <taxon>Callitrichinae</taxon>
        <taxon>Saguinus</taxon>
    </lineage>
</organism>
<dbReference type="EMBL" id="JASSZA010000016">
    <property type="protein sequence ID" value="KAK2091722.1"/>
    <property type="molecule type" value="Genomic_DNA"/>
</dbReference>
<name>A0ABQ9U3S5_SAGOE</name>